<evidence type="ECO:0000313" key="1">
    <source>
        <dbReference type="EMBL" id="CAE7474379.1"/>
    </source>
</evidence>
<organism evidence="1 2">
    <name type="scientific">Symbiodinium pilosum</name>
    <name type="common">Dinoflagellate</name>
    <dbReference type="NCBI Taxonomy" id="2952"/>
    <lineage>
        <taxon>Eukaryota</taxon>
        <taxon>Sar</taxon>
        <taxon>Alveolata</taxon>
        <taxon>Dinophyceae</taxon>
        <taxon>Suessiales</taxon>
        <taxon>Symbiodiniaceae</taxon>
        <taxon>Symbiodinium</taxon>
    </lineage>
</organism>
<dbReference type="AlphaFoldDB" id="A0A812SAY0"/>
<protein>
    <submittedName>
        <fullName evidence="1">Uncharacterized protein</fullName>
    </submittedName>
</protein>
<name>A0A812SAY0_SYMPI</name>
<feature type="non-terminal residue" evidence="1">
    <location>
        <position position="1"/>
    </location>
</feature>
<sequence>LTANLGEFRQEAANKDAEICQMLSRNLEAAMDNEHKVDQEIKLTAKKDRTELDAEIARLDDLLTECRNTAA</sequence>
<dbReference type="EMBL" id="CAJNIZ010024158">
    <property type="protein sequence ID" value="CAE7474379.1"/>
    <property type="molecule type" value="Genomic_DNA"/>
</dbReference>
<keyword evidence="2" id="KW-1185">Reference proteome</keyword>
<proteinExistence type="predicted"/>
<reference evidence="1" key="1">
    <citation type="submission" date="2021-02" db="EMBL/GenBank/DDBJ databases">
        <authorList>
            <person name="Dougan E. K."/>
            <person name="Rhodes N."/>
            <person name="Thang M."/>
            <person name="Chan C."/>
        </authorList>
    </citation>
    <scope>NUCLEOTIDE SEQUENCE</scope>
</reference>
<dbReference type="Proteomes" id="UP000649617">
    <property type="component" value="Unassembled WGS sequence"/>
</dbReference>
<accession>A0A812SAY0</accession>
<gene>
    <name evidence="1" type="ORF">SPIL2461_LOCUS12049</name>
</gene>
<comment type="caution">
    <text evidence="1">The sequence shown here is derived from an EMBL/GenBank/DDBJ whole genome shotgun (WGS) entry which is preliminary data.</text>
</comment>
<evidence type="ECO:0000313" key="2">
    <source>
        <dbReference type="Proteomes" id="UP000649617"/>
    </source>
</evidence>
<feature type="non-terminal residue" evidence="1">
    <location>
        <position position="71"/>
    </location>
</feature>